<gene>
    <name evidence="3" type="ORF">ACH4F9_37225</name>
</gene>
<evidence type="ECO:0000313" key="3">
    <source>
        <dbReference type="EMBL" id="MFH8550650.1"/>
    </source>
</evidence>
<dbReference type="InterPro" id="IPR004255">
    <property type="entry name" value="O-acyltransferase_WSD1_N"/>
</dbReference>
<reference evidence="3 4" key="1">
    <citation type="submission" date="2024-10" db="EMBL/GenBank/DDBJ databases">
        <title>The Natural Products Discovery Center: Release of the First 8490 Sequenced Strains for Exploring Actinobacteria Biosynthetic Diversity.</title>
        <authorList>
            <person name="Kalkreuter E."/>
            <person name="Kautsar S.A."/>
            <person name="Yang D."/>
            <person name="Bader C.D."/>
            <person name="Teijaro C.N."/>
            <person name="Fluegel L."/>
            <person name="Davis C.M."/>
            <person name="Simpson J.R."/>
            <person name="Lauterbach L."/>
            <person name="Steele A.D."/>
            <person name="Gui C."/>
            <person name="Meng S."/>
            <person name="Li G."/>
            <person name="Viehrig K."/>
            <person name="Ye F."/>
            <person name="Su P."/>
            <person name="Kiefer A.F."/>
            <person name="Nichols A."/>
            <person name="Cepeda A.J."/>
            <person name="Yan W."/>
            <person name="Fan B."/>
            <person name="Jiang Y."/>
            <person name="Adhikari A."/>
            <person name="Zheng C.-J."/>
            <person name="Schuster L."/>
            <person name="Cowan T.M."/>
            <person name="Smanski M.J."/>
            <person name="Chevrette M.G."/>
            <person name="De Carvalho L.P.S."/>
            <person name="Shen B."/>
        </authorList>
    </citation>
    <scope>NUCLEOTIDE SEQUENCE [LARGE SCALE GENOMIC DNA]</scope>
    <source>
        <strain evidence="3 4">NPDC017990</strain>
    </source>
</reference>
<dbReference type="RefSeq" id="WP_397717216.1">
    <property type="nucleotide sequence ID" value="NZ_JBIRGN010000008.1"/>
</dbReference>
<dbReference type="Pfam" id="PF03007">
    <property type="entry name" value="WS_DGAT_cat"/>
    <property type="match status" value="1"/>
</dbReference>
<feature type="domain" description="O-acyltransferase WSD1-like N-terminal" evidence="2">
    <location>
        <begin position="88"/>
        <end position="155"/>
    </location>
</feature>
<sequence>MRLSLADEMLLRNGCSGVTGLAAVFTGAQPSLEEVRQRVAERWTAMRRLSQVLHHTPGAGEEGRRPPRRRRARWTVPGPFCPQEHVLAADCELHELWANVMNRPLSEGVPLWRLFIVPGGSEGGFALALVAQHVLLDGRSLAVAMRVLMDGADPVRDSSHVPRPRIPLAAVARELKALALPGQALPTPPPHQAAPSVAIRPLPVPTLRAASRHPRDTRGATPNELLVSAVAGALRTHFGRPKDWPSARPVYTLVPCDLRTRDNQDELGNVVTAVRIALPLGLDDPVARLRLCQSALQAVPERAAVHAAALLPLAENVRRIAPWAATPVTGRESRSSYLATVTTTAKWRAGSTTFQGRELRHMAGLPPLRQPGSASFLLMQNRSACALTAVCHLLPGSAHRLADAVAQEIETLARTTEPGHHAGRTGSTRPGSS</sequence>
<accession>A0ABW7R2Q0</accession>
<organism evidence="3 4">
    <name type="scientific">Streptomyces longisporoflavus</name>
    <dbReference type="NCBI Taxonomy" id="28044"/>
    <lineage>
        <taxon>Bacteria</taxon>
        <taxon>Bacillati</taxon>
        <taxon>Actinomycetota</taxon>
        <taxon>Actinomycetes</taxon>
        <taxon>Kitasatosporales</taxon>
        <taxon>Streptomycetaceae</taxon>
        <taxon>Streptomyces</taxon>
    </lineage>
</organism>
<dbReference type="EMBL" id="JBIRGQ010000008">
    <property type="protein sequence ID" value="MFH8550650.1"/>
    <property type="molecule type" value="Genomic_DNA"/>
</dbReference>
<dbReference type="Proteomes" id="UP001610818">
    <property type="component" value="Unassembled WGS sequence"/>
</dbReference>
<feature type="region of interest" description="Disordered" evidence="1">
    <location>
        <begin position="413"/>
        <end position="433"/>
    </location>
</feature>
<keyword evidence="4" id="KW-1185">Reference proteome</keyword>
<protein>
    <submittedName>
        <fullName evidence="3">Wax ester/triacylglycerol synthase domain-containing protein</fullName>
    </submittedName>
</protein>
<comment type="caution">
    <text evidence="3">The sequence shown here is derived from an EMBL/GenBank/DDBJ whole genome shotgun (WGS) entry which is preliminary data.</text>
</comment>
<evidence type="ECO:0000313" key="4">
    <source>
        <dbReference type="Proteomes" id="UP001610818"/>
    </source>
</evidence>
<proteinExistence type="predicted"/>
<dbReference type="SUPFAM" id="SSF52777">
    <property type="entry name" value="CoA-dependent acyltransferases"/>
    <property type="match status" value="1"/>
</dbReference>
<name>A0ABW7R2Q0_9ACTN</name>
<evidence type="ECO:0000256" key="1">
    <source>
        <dbReference type="SAM" id="MobiDB-lite"/>
    </source>
</evidence>
<evidence type="ECO:0000259" key="2">
    <source>
        <dbReference type="Pfam" id="PF03007"/>
    </source>
</evidence>